<keyword evidence="5" id="KW-0804">Transcription</keyword>
<keyword evidence="2" id="KW-0611">Plant defense</keyword>
<name>A0ABD1WZA1_9LAMI</name>
<dbReference type="InterPro" id="IPR044808">
    <property type="entry name" value="ERF_plant"/>
</dbReference>
<proteinExistence type="predicted"/>
<dbReference type="PANTHER" id="PTHR31190">
    <property type="entry name" value="DNA-BINDING DOMAIN"/>
    <property type="match status" value="1"/>
</dbReference>
<dbReference type="AlphaFoldDB" id="A0ABD1WZA1"/>
<reference evidence="9" key="1">
    <citation type="submission" date="2024-07" db="EMBL/GenBank/DDBJ databases">
        <title>Two chromosome-level genome assemblies of Korean endemic species Abeliophyllum distichum and Forsythia ovata (Oleaceae).</title>
        <authorList>
            <person name="Jang H."/>
        </authorList>
    </citation>
    <scope>NUCLEOTIDE SEQUENCE [LARGE SCALE GENOMIC DNA]</scope>
</reference>
<evidence type="ECO:0000256" key="1">
    <source>
        <dbReference type="ARBA" id="ARBA00004123"/>
    </source>
</evidence>
<evidence type="ECO:0000259" key="7">
    <source>
        <dbReference type="PROSITE" id="PS51032"/>
    </source>
</evidence>
<evidence type="ECO:0000256" key="4">
    <source>
        <dbReference type="ARBA" id="ARBA00023125"/>
    </source>
</evidence>
<dbReference type="Gene3D" id="3.30.730.10">
    <property type="entry name" value="AP2/ERF domain"/>
    <property type="match status" value="1"/>
</dbReference>
<evidence type="ECO:0000256" key="3">
    <source>
        <dbReference type="ARBA" id="ARBA00023015"/>
    </source>
</evidence>
<feature type="domain" description="AP2/ERF" evidence="7">
    <location>
        <begin position="117"/>
        <end position="174"/>
    </location>
</feature>
<dbReference type="SMART" id="SM00380">
    <property type="entry name" value="AP2"/>
    <property type="match status" value="1"/>
</dbReference>
<evidence type="ECO:0000256" key="5">
    <source>
        <dbReference type="ARBA" id="ARBA00023163"/>
    </source>
</evidence>
<dbReference type="Pfam" id="PF00847">
    <property type="entry name" value="AP2"/>
    <property type="match status" value="1"/>
</dbReference>
<dbReference type="InterPro" id="IPR016177">
    <property type="entry name" value="DNA-bd_dom_sf"/>
</dbReference>
<dbReference type="GO" id="GO:0006952">
    <property type="term" value="P:defense response"/>
    <property type="evidence" value="ECO:0007669"/>
    <property type="project" value="UniProtKB-KW"/>
</dbReference>
<keyword evidence="9" id="KW-1185">Reference proteome</keyword>
<dbReference type="InterPro" id="IPR001471">
    <property type="entry name" value="AP2/ERF_dom"/>
</dbReference>
<keyword evidence="3" id="KW-0805">Transcription regulation</keyword>
<dbReference type="CDD" id="cd00018">
    <property type="entry name" value="AP2"/>
    <property type="match status" value="1"/>
</dbReference>
<evidence type="ECO:0000256" key="6">
    <source>
        <dbReference type="ARBA" id="ARBA00023242"/>
    </source>
</evidence>
<comment type="caution">
    <text evidence="8">The sequence shown here is derived from an EMBL/GenBank/DDBJ whole genome shotgun (WGS) entry which is preliminary data.</text>
</comment>
<dbReference type="Proteomes" id="UP001604277">
    <property type="component" value="Unassembled WGS sequence"/>
</dbReference>
<evidence type="ECO:0000313" key="9">
    <source>
        <dbReference type="Proteomes" id="UP001604277"/>
    </source>
</evidence>
<accession>A0ABD1WZA1</accession>
<keyword evidence="4" id="KW-0238">DNA-binding</keyword>
<dbReference type="EMBL" id="JBFOLJ010000002">
    <property type="protein sequence ID" value="KAL2555052.1"/>
    <property type="molecule type" value="Genomic_DNA"/>
</dbReference>
<comment type="subcellular location">
    <subcellularLocation>
        <location evidence="1">Nucleus</location>
    </subcellularLocation>
</comment>
<keyword evidence="6" id="KW-0539">Nucleus</keyword>
<evidence type="ECO:0000256" key="2">
    <source>
        <dbReference type="ARBA" id="ARBA00022821"/>
    </source>
</evidence>
<dbReference type="PRINTS" id="PR00367">
    <property type="entry name" value="ETHRSPELEMNT"/>
</dbReference>
<dbReference type="GO" id="GO:0005634">
    <property type="term" value="C:nucleus"/>
    <property type="evidence" value="ECO:0007669"/>
    <property type="project" value="UniProtKB-SubCell"/>
</dbReference>
<dbReference type="PANTHER" id="PTHR31190:SF142">
    <property type="entry name" value="ETHYLENE-RESPONSIVE TRANSCRIPTION FACTOR RAP2-3"/>
    <property type="match status" value="1"/>
</dbReference>
<sequence>MCGGAIISDSTTPSRSSSRLIADLLWGSAAAGLNNKKNPKKYHWKPLIFKPIVDIDDDFEADCEGLEDYSVDEEETDGKSFDFSASKLSTLRGDKSVISAVYDVDSGKPSKRKRTNQYKGIRQRPWGKWAAEIRDPRKGVRVWLGTFNTAEEAARAYDTEARRIRGKKAKVNFPEEVAASNSRHMDKVNSRQVLPKENPDSVQPSANQYMTFEDMLDNDHFLEEKPPMKQYGYGDVEVKPLTPGDVANVYFSSDQQSNSFDSSEFGWRENSTRSIPEISSVLPSVFEIVKDQFVEDANPAKKLKSCSEDTVGDDDNTVNKLSEELLAFESQMPYLDGNWDASSVDAFLNGDSTQDGGNELDLWSFDDVTAMFGEIY</sequence>
<evidence type="ECO:0000313" key="8">
    <source>
        <dbReference type="EMBL" id="KAL2555052.1"/>
    </source>
</evidence>
<dbReference type="PROSITE" id="PS51032">
    <property type="entry name" value="AP2_ERF"/>
    <property type="match status" value="1"/>
</dbReference>
<dbReference type="GO" id="GO:0003677">
    <property type="term" value="F:DNA binding"/>
    <property type="evidence" value="ECO:0007669"/>
    <property type="project" value="UniProtKB-KW"/>
</dbReference>
<dbReference type="FunFam" id="3.30.730.10:FF:000001">
    <property type="entry name" value="Ethylene-responsive transcription factor 2"/>
    <property type="match status" value="1"/>
</dbReference>
<dbReference type="SUPFAM" id="SSF54171">
    <property type="entry name" value="DNA-binding domain"/>
    <property type="match status" value="1"/>
</dbReference>
<gene>
    <name evidence="8" type="ORF">Fot_08671</name>
</gene>
<protein>
    <submittedName>
        <fullName evidence="8">Ethylene-responsive transcription factor Related to AP22-12</fullName>
    </submittedName>
</protein>
<organism evidence="8 9">
    <name type="scientific">Forsythia ovata</name>
    <dbReference type="NCBI Taxonomy" id="205694"/>
    <lineage>
        <taxon>Eukaryota</taxon>
        <taxon>Viridiplantae</taxon>
        <taxon>Streptophyta</taxon>
        <taxon>Embryophyta</taxon>
        <taxon>Tracheophyta</taxon>
        <taxon>Spermatophyta</taxon>
        <taxon>Magnoliopsida</taxon>
        <taxon>eudicotyledons</taxon>
        <taxon>Gunneridae</taxon>
        <taxon>Pentapetalae</taxon>
        <taxon>asterids</taxon>
        <taxon>lamiids</taxon>
        <taxon>Lamiales</taxon>
        <taxon>Oleaceae</taxon>
        <taxon>Forsythieae</taxon>
        <taxon>Forsythia</taxon>
    </lineage>
</organism>
<dbReference type="InterPro" id="IPR036955">
    <property type="entry name" value="AP2/ERF_dom_sf"/>
</dbReference>